<dbReference type="GO" id="GO:0003723">
    <property type="term" value="F:RNA binding"/>
    <property type="evidence" value="ECO:0007669"/>
    <property type="project" value="TreeGrafter"/>
</dbReference>
<dbReference type="GO" id="GO:0005634">
    <property type="term" value="C:nucleus"/>
    <property type="evidence" value="ECO:0007669"/>
    <property type="project" value="TreeGrafter"/>
</dbReference>
<dbReference type="EMBL" id="JAJSOW010000003">
    <property type="protein sequence ID" value="KAI9194795.1"/>
    <property type="molecule type" value="Genomic_DNA"/>
</dbReference>
<protein>
    <recommendedName>
        <fullName evidence="1">Xrn1 N-terminal domain-containing protein</fullName>
    </recommendedName>
</protein>
<feature type="domain" description="Xrn1 N-terminal" evidence="1">
    <location>
        <begin position="1"/>
        <end position="70"/>
    </location>
</feature>
<dbReference type="GO" id="GO:0004534">
    <property type="term" value="F:5'-3' RNA exonuclease activity"/>
    <property type="evidence" value="ECO:0007669"/>
    <property type="project" value="TreeGrafter"/>
</dbReference>
<gene>
    <name evidence="2" type="ORF">LWI28_009247</name>
</gene>
<dbReference type="InterPro" id="IPR027073">
    <property type="entry name" value="5_3_exoribonuclease"/>
</dbReference>
<dbReference type="InterPro" id="IPR004859">
    <property type="entry name" value="Xrn1_N"/>
</dbReference>
<dbReference type="Proteomes" id="UP001064489">
    <property type="component" value="Chromosome 1"/>
</dbReference>
<comment type="caution">
    <text evidence="2">The sequence shown here is derived from an EMBL/GenBank/DDBJ whole genome shotgun (WGS) entry which is preliminary data.</text>
</comment>
<evidence type="ECO:0000259" key="1">
    <source>
        <dbReference type="Pfam" id="PF03159"/>
    </source>
</evidence>
<dbReference type="Pfam" id="PF03159">
    <property type="entry name" value="XRN_N"/>
    <property type="match status" value="1"/>
</dbReference>
<dbReference type="GO" id="GO:0000956">
    <property type="term" value="P:nuclear-transcribed mRNA catabolic process"/>
    <property type="evidence" value="ECO:0007669"/>
    <property type="project" value="TreeGrafter"/>
</dbReference>
<evidence type="ECO:0000313" key="2">
    <source>
        <dbReference type="EMBL" id="KAI9194795.1"/>
    </source>
</evidence>
<dbReference type="Gene3D" id="3.40.50.12390">
    <property type="match status" value="1"/>
</dbReference>
<name>A0AAD5JDV2_ACENE</name>
<dbReference type="AlphaFoldDB" id="A0AAD5JDV2"/>
<organism evidence="2 3">
    <name type="scientific">Acer negundo</name>
    <name type="common">Box elder</name>
    <dbReference type="NCBI Taxonomy" id="4023"/>
    <lineage>
        <taxon>Eukaryota</taxon>
        <taxon>Viridiplantae</taxon>
        <taxon>Streptophyta</taxon>
        <taxon>Embryophyta</taxon>
        <taxon>Tracheophyta</taxon>
        <taxon>Spermatophyta</taxon>
        <taxon>Magnoliopsida</taxon>
        <taxon>eudicotyledons</taxon>
        <taxon>Gunneridae</taxon>
        <taxon>Pentapetalae</taxon>
        <taxon>rosids</taxon>
        <taxon>malvids</taxon>
        <taxon>Sapindales</taxon>
        <taxon>Sapindaceae</taxon>
        <taxon>Hippocastanoideae</taxon>
        <taxon>Acereae</taxon>
        <taxon>Acer</taxon>
    </lineage>
</organism>
<proteinExistence type="predicted"/>
<reference evidence="2" key="1">
    <citation type="journal article" date="2022" name="Plant J.">
        <title>Strategies of tolerance reflected in two North American maple genomes.</title>
        <authorList>
            <person name="McEvoy S.L."/>
            <person name="Sezen U.U."/>
            <person name="Trouern-Trend A."/>
            <person name="McMahon S.M."/>
            <person name="Schaberg P.G."/>
            <person name="Yang J."/>
            <person name="Wegrzyn J.L."/>
            <person name="Swenson N.G."/>
        </authorList>
    </citation>
    <scope>NUCLEOTIDE SEQUENCE</scope>
    <source>
        <strain evidence="2">91603</strain>
    </source>
</reference>
<reference evidence="2" key="2">
    <citation type="submission" date="2023-02" db="EMBL/GenBank/DDBJ databases">
        <authorList>
            <person name="Swenson N.G."/>
            <person name="Wegrzyn J.L."/>
            <person name="Mcevoy S.L."/>
        </authorList>
    </citation>
    <scope>NUCLEOTIDE SEQUENCE</scope>
    <source>
        <strain evidence="2">91603</strain>
        <tissue evidence="2">Leaf</tissue>
    </source>
</reference>
<dbReference type="PANTHER" id="PTHR12341">
    <property type="entry name" value="5'-&gt;3' EXORIBONUCLEASE"/>
    <property type="match status" value="1"/>
</dbReference>
<accession>A0AAD5JDV2</accession>
<keyword evidence="3" id="KW-1185">Reference proteome</keyword>
<sequence>MGVPEFYRWLAEKYTKVMVDMVEEESVEIDNVKIPVDTSKPKPNNNEYNNLYIDMNRIIRPCFHPEDRVTIQCSVSLLLSYVACGFWIRVSKCGVIR</sequence>
<evidence type="ECO:0000313" key="3">
    <source>
        <dbReference type="Proteomes" id="UP001064489"/>
    </source>
</evidence>
<dbReference type="PANTHER" id="PTHR12341:SF41">
    <property type="entry name" value="5'-3' EXORIBONUCLEASE 2"/>
    <property type="match status" value="1"/>
</dbReference>